<proteinExistence type="predicted"/>
<dbReference type="AlphaFoldDB" id="A0A2R4C5F1"/>
<dbReference type="OrthoDB" id="435394at2"/>
<organism evidence="1 2">
    <name type="scientific">Pseudoduganella armeniaca</name>
    <dbReference type="NCBI Taxonomy" id="2072590"/>
    <lineage>
        <taxon>Bacteria</taxon>
        <taxon>Pseudomonadati</taxon>
        <taxon>Pseudomonadota</taxon>
        <taxon>Betaproteobacteria</taxon>
        <taxon>Burkholderiales</taxon>
        <taxon>Oxalobacteraceae</taxon>
        <taxon>Telluria group</taxon>
        <taxon>Pseudoduganella</taxon>
    </lineage>
</organism>
<reference evidence="1 2" key="1">
    <citation type="submission" date="2018-03" db="EMBL/GenBank/DDBJ databases">
        <title>Massilia armeniaca sp. nov., isolated from desert soil.</title>
        <authorList>
            <person name="Huang H."/>
            <person name="Ren M."/>
        </authorList>
    </citation>
    <scope>NUCLEOTIDE SEQUENCE [LARGE SCALE GENOMIC DNA]</scope>
    <source>
        <strain evidence="1 2">ZMN-3</strain>
    </source>
</reference>
<evidence type="ECO:0008006" key="3">
    <source>
        <dbReference type="Google" id="ProtNLM"/>
    </source>
</evidence>
<dbReference type="RefSeq" id="WP_107140151.1">
    <property type="nucleotide sequence ID" value="NZ_CP028324.1"/>
</dbReference>
<gene>
    <name evidence="1" type="ORF">C9I28_02990</name>
</gene>
<accession>A0A2R4C5F1</accession>
<evidence type="ECO:0000313" key="2">
    <source>
        <dbReference type="Proteomes" id="UP000240505"/>
    </source>
</evidence>
<keyword evidence="2" id="KW-1185">Reference proteome</keyword>
<dbReference type="SUPFAM" id="SSF48371">
    <property type="entry name" value="ARM repeat"/>
    <property type="match status" value="1"/>
</dbReference>
<dbReference type="InterPro" id="IPR016024">
    <property type="entry name" value="ARM-type_fold"/>
</dbReference>
<dbReference type="KEGG" id="masz:C9I28_02990"/>
<evidence type="ECO:0000313" key="1">
    <source>
        <dbReference type="EMBL" id="AVR94800.1"/>
    </source>
</evidence>
<dbReference type="EMBL" id="CP028324">
    <property type="protein sequence ID" value="AVR94800.1"/>
    <property type="molecule type" value="Genomic_DNA"/>
</dbReference>
<name>A0A2R4C5F1_9BURK</name>
<dbReference type="Proteomes" id="UP000240505">
    <property type="component" value="Chromosome"/>
</dbReference>
<sequence length="1021" mass="113440">MKLIRKTSLIRRQKDSAVHCEIELCEAAGAPGRYLVNLRQGRADGEWRDSTRTPQAVDLATAESLYQRAIADRQAQGFADPAHLASIVPPAPAGGAAPAVTEAERTLLRRLEPGSWKLLDQHQRNRTIWRIGERRLRAAVPVLVDQLQRGDAMQDYCIAWAIGRCGDPGAAIAMRELHLRGTTDAVRRIALVAWLMLASSAEREQHAEALVARWPERLREALQRGDATELINLARKKRDWRQLPQDIWLEQLDQVALSRPAARQALLALLQTVSLGAGAFRPVRHLYKAAALRADGEVFALLQRRFEIVPHHPGNRVWSRGSYRPFAEEAAHPDSSVAYSIRTRYYLLRHGWRTLRRLGEIDDSAFVRMALAVLLQRDDQDASTPGRRGVRLLDRYAHWPLFNHLLRSHAGLRHSRTGLTWYRTAEHPADDLRTEAFPELWDRHPEALLTLLQRSRCEGVHEFAARALADNHAFCASLTPDQLRDLLRSPYQATARFAFAIVRARIEPAGPDHEWLVVLALAALPEARDYAMEWIGRDSARYAADPVLVRAILCAPEAAVRRHGWILCQAALRLPGVPEEIVVHILDWLTSDDAAGSVPAIAADLFHALDNPLHAAAAEAPYDALLRLAAHRLAAVRLLACRWLLLHAAPPSGLPGTTLAALLRDDDVEVRGMAVRLFAALPEHVLRQQVDLVAVFATSADGVVRAAIDDVVRRLAADAHSVAVLLPTLLDSLFRSEPADGVHDDILGWLTGPLSATPELASPDLLRRLLAARGRGAQRLGALLIGHFTPGQFDVRDWAAFGRNQNATVRRWAYGAFTAHPEQARADMEGALRLFDSKFDDTRAFATQFFAAHCGPEDWTPLLLVNLCDHPDPAAQRFGRAMITQHFDIADVAEFIFKLSQHPSANMQLFVSTWLESACGGDAARLRQLEPYFLTVLSQVNRGRVVKGRVQRFLREQAMLSEEIAAVVARLFARQVVTVAIADKAQYIEGLRDIQRRYPALPPALTIVPPTARDTTGAAVP</sequence>
<protein>
    <recommendedName>
        <fullName evidence="3">WGR domain-containing protein</fullName>
    </recommendedName>
</protein>